<organism evidence="3">
    <name type="scientific">Fopius arisanus</name>
    <dbReference type="NCBI Taxonomy" id="64838"/>
    <lineage>
        <taxon>Eukaryota</taxon>
        <taxon>Metazoa</taxon>
        <taxon>Ecdysozoa</taxon>
        <taxon>Arthropoda</taxon>
        <taxon>Hexapoda</taxon>
        <taxon>Insecta</taxon>
        <taxon>Pterygota</taxon>
        <taxon>Neoptera</taxon>
        <taxon>Endopterygota</taxon>
        <taxon>Hymenoptera</taxon>
        <taxon>Apocrita</taxon>
        <taxon>Ichneumonoidea</taxon>
        <taxon>Braconidae</taxon>
        <taxon>Opiinae</taxon>
        <taxon>Fopius</taxon>
    </lineage>
</organism>
<protein>
    <submittedName>
        <fullName evidence="3">GRINA_2 protein</fullName>
    </submittedName>
</protein>
<evidence type="ECO:0000313" key="3">
    <source>
        <dbReference type="EMBL" id="JAG77072.1"/>
    </source>
</evidence>
<dbReference type="EMBL" id="GBYB01007305">
    <property type="protein sequence ID" value="JAG77072.1"/>
    <property type="molecule type" value="Transcribed_RNA"/>
</dbReference>
<feature type="compositionally biased region" description="Low complexity" evidence="1">
    <location>
        <begin position="136"/>
        <end position="149"/>
    </location>
</feature>
<evidence type="ECO:0000256" key="2">
    <source>
        <dbReference type="SAM" id="SignalP"/>
    </source>
</evidence>
<sequence length="280" mass="30334">MDRLHAANTHSIMERTLWIGVWGLLLCSSIVNGVPYSKYGRSCKDIGCRSNEICVMAEDPCTYESRDRCGRYPTCTRNGAAGGLSCTTLVCPSGQYCKSIDGHATCVNTNSNIGYESAGVSSINGQPTNADQSHGSSSSNYNPYSNANAPPDPSHDSNYHTVNSANNNGYPQYPSTSGNSGYAGYPRPPSSGSNLGYPPYPTQNRMPQPGVYQSGQYPAGNYPGYHNNQQPGHQYPNYPFNQNPYMTHSRRYNGAASQSPEILSLCFVSLLLVTVNTYLS</sequence>
<name>A0A0C9RG44_9HYME</name>
<feature type="signal peptide" evidence="2">
    <location>
        <begin position="1"/>
        <end position="33"/>
    </location>
</feature>
<reference evidence="3" key="1">
    <citation type="submission" date="2015-01" db="EMBL/GenBank/DDBJ databases">
        <title>Transcriptome Assembly of Fopius arisanus.</title>
        <authorList>
            <person name="Geib S."/>
        </authorList>
    </citation>
    <scope>NUCLEOTIDE SEQUENCE</scope>
</reference>
<gene>
    <name evidence="3" type="primary">GRINA_2</name>
    <name evidence="3" type="ORF">g.63241</name>
</gene>
<feature type="compositionally biased region" description="Polar residues" evidence="1">
    <location>
        <begin position="123"/>
        <end position="135"/>
    </location>
</feature>
<evidence type="ECO:0000256" key="1">
    <source>
        <dbReference type="SAM" id="MobiDB-lite"/>
    </source>
</evidence>
<dbReference type="AlphaFoldDB" id="A0A0C9RG44"/>
<feature type="compositionally biased region" description="Polar residues" evidence="1">
    <location>
        <begin position="159"/>
        <end position="180"/>
    </location>
</feature>
<dbReference type="PANTHER" id="PTHR39956">
    <property type="entry name" value="GH09530P-RELATED"/>
    <property type="match status" value="1"/>
</dbReference>
<feature type="compositionally biased region" description="Polar residues" evidence="1">
    <location>
        <begin position="202"/>
        <end position="216"/>
    </location>
</feature>
<dbReference type="PANTHER" id="PTHR39956:SF1">
    <property type="entry name" value="GH09530P-RELATED"/>
    <property type="match status" value="1"/>
</dbReference>
<keyword evidence="2" id="KW-0732">Signal</keyword>
<proteinExistence type="predicted"/>
<accession>A0A0C9RG44</accession>
<feature type="region of interest" description="Disordered" evidence="1">
    <location>
        <begin position="123"/>
        <end position="222"/>
    </location>
</feature>
<feature type="chain" id="PRO_5002218947" evidence="2">
    <location>
        <begin position="34"/>
        <end position="280"/>
    </location>
</feature>